<evidence type="ECO:0000259" key="1">
    <source>
        <dbReference type="PROSITE" id="PS50042"/>
    </source>
</evidence>
<protein>
    <submittedName>
        <fullName evidence="2">Transcriptional regulator, Crp/Fnr family</fullName>
    </submittedName>
</protein>
<dbReference type="Pfam" id="PF00027">
    <property type="entry name" value="cNMP_binding"/>
    <property type="match status" value="1"/>
</dbReference>
<evidence type="ECO:0000313" key="3">
    <source>
        <dbReference type="Proteomes" id="UP000008908"/>
    </source>
</evidence>
<name>G2PL34_ALLRU</name>
<evidence type="ECO:0000313" key="2">
    <source>
        <dbReference type="EMBL" id="AEM71063.1"/>
    </source>
</evidence>
<sequence length="178" mass="21161">MDIIQTLYHQIDKENLWKKEVSLKRNEYLKVSGSTDTNLYYIIAGAIKIFILDDYEEHIIRFGYEKDFVAPLDSFLSEKPSDVYIQAIRKSELKVISKTNFFRLINCNERNKQIWDTIMEQLILQLLEREKDILTASPAKRYQRVLKRSPQLFQEIPNKHIASYLRMTPETLSRLKKS</sequence>
<dbReference type="InterPro" id="IPR000595">
    <property type="entry name" value="cNMP-bd_dom"/>
</dbReference>
<dbReference type="EMBL" id="CP002999">
    <property type="protein sequence ID" value="AEM71063.1"/>
    <property type="molecule type" value="Genomic_DNA"/>
</dbReference>
<proteinExistence type="predicted"/>
<dbReference type="Gene3D" id="2.60.120.10">
    <property type="entry name" value="Jelly Rolls"/>
    <property type="match status" value="1"/>
</dbReference>
<reference evidence="2 3" key="2">
    <citation type="journal article" date="2012" name="Stand. Genomic Sci.">
        <title>Complete genome sequence of the facultatively anaerobic, appendaged bacterium Muricauda ruestringensis type strain (B1(T)).</title>
        <authorList>
            <person name="Huntemann M."/>
            <person name="Teshima H."/>
            <person name="Lapidus A."/>
            <person name="Nolan M."/>
            <person name="Lucas S."/>
            <person name="Hammon N."/>
            <person name="Deshpande S."/>
            <person name="Cheng J.F."/>
            <person name="Tapia R."/>
            <person name="Goodwin L.A."/>
            <person name="Pitluck S."/>
            <person name="Liolios K."/>
            <person name="Pagani I."/>
            <person name="Ivanova N."/>
            <person name="Mavromatis K."/>
            <person name="Mikhailova N."/>
            <person name="Pati A."/>
            <person name="Chen A."/>
            <person name="Palaniappan K."/>
            <person name="Land M."/>
            <person name="Hauser L."/>
            <person name="Pan C."/>
            <person name="Brambilla E.M."/>
            <person name="Rohde M."/>
            <person name="Spring S."/>
            <person name="Goker M."/>
            <person name="Detter J.C."/>
            <person name="Bristow J."/>
            <person name="Eisen J.A."/>
            <person name="Markowitz V."/>
            <person name="Hugenholtz P."/>
            <person name="Kyrpides N.C."/>
            <person name="Klenk H.P."/>
            <person name="Woyke T."/>
        </authorList>
    </citation>
    <scope>NUCLEOTIDE SEQUENCE [LARGE SCALE GENOMIC DNA]</scope>
    <source>
        <strain evidence="3">DSM 13258 / LMG 19739 / B1</strain>
    </source>
</reference>
<dbReference type="STRING" id="886377.Murru_2024"/>
<gene>
    <name evidence="2" type="ordered locus">Murru_2024</name>
</gene>
<reference evidence="3" key="1">
    <citation type="submission" date="2011-08" db="EMBL/GenBank/DDBJ databases">
        <title>The complete genome of Muricauda ruestringensis DSM 13258.</title>
        <authorList>
            <person name="Lucas S."/>
            <person name="Han J."/>
            <person name="Lapidus A."/>
            <person name="Bruce D."/>
            <person name="Goodwin L."/>
            <person name="Pitluck S."/>
            <person name="Peters L."/>
            <person name="Kyrpides N."/>
            <person name="Mavromatis K."/>
            <person name="Ivanova N."/>
            <person name="Ovchinnikova G."/>
            <person name="Teshima H."/>
            <person name="Detter J.C."/>
            <person name="Tapia R."/>
            <person name="Han C."/>
            <person name="Land M."/>
            <person name="Hauser L."/>
            <person name="Markowitz V."/>
            <person name="Cheng J.-F."/>
            <person name="Hugenholtz P."/>
            <person name="Woyke T."/>
            <person name="Wu D."/>
            <person name="Spring S."/>
            <person name="Schroeder M."/>
            <person name="Brambilla E."/>
            <person name="Klenk H.-P."/>
            <person name="Eisen J.A."/>
        </authorList>
    </citation>
    <scope>NUCLEOTIDE SEQUENCE [LARGE SCALE GENOMIC DNA]</scope>
    <source>
        <strain evidence="3">DSM 13258 / LMG 19739 / B1</strain>
    </source>
</reference>
<dbReference type="RefSeq" id="WP_014033344.1">
    <property type="nucleotide sequence ID" value="NC_015945.1"/>
</dbReference>
<dbReference type="OrthoDB" id="792939at2"/>
<dbReference type="InterPro" id="IPR018490">
    <property type="entry name" value="cNMP-bd_dom_sf"/>
</dbReference>
<dbReference type="SUPFAM" id="SSF51206">
    <property type="entry name" value="cAMP-binding domain-like"/>
    <property type="match status" value="1"/>
</dbReference>
<dbReference type="HOGENOM" id="CLU_075053_9_2_10"/>
<organism evidence="2 3">
    <name type="scientific">Allomuricauda ruestringensis (strain DSM 13258 / CIP 107369 / LMG 19739 / B1)</name>
    <name type="common">Muricauda ruestringensis</name>
    <dbReference type="NCBI Taxonomy" id="886377"/>
    <lineage>
        <taxon>Bacteria</taxon>
        <taxon>Pseudomonadati</taxon>
        <taxon>Bacteroidota</taxon>
        <taxon>Flavobacteriia</taxon>
        <taxon>Flavobacteriales</taxon>
        <taxon>Flavobacteriaceae</taxon>
        <taxon>Flagellimonas</taxon>
    </lineage>
</organism>
<dbReference type="PROSITE" id="PS50042">
    <property type="entry name" value="CNMP_BINDING_3"/>
    <property type="match status" value="1"/>
</dbReference>
<keyword evidence="3" id="KW-1185">Reference proteome</keyword>
<dbReference type="AlphaFoldDB" id="G2PL34"/>
<dbReference type="KEGG" id="mrs:Murru_2024"/>
<dbReference type="eggNOG" id="COG0664">
    <property type="taxonomic scope" value="Bacteria"/>
</dbReference>
<dbReference type="InterPro" id="IPR014710">
    <property type="entry name" value="RmlC-like_jellyroll"/>
</dbReference>
<feature type="domain" description="Cyclic nucleotide-binding" evidence="1">
    <location>
        <begin position="1"/>
        <end position="105"/>
    </location>
</feature>
<accession>G2PL34</accession>
<dbReference type="Proteomes" id="UP000008908">
    <property type="component" value="Chromosome"/>
</dbReference>